<dbReference type="Proteomes" id="UP000281474">
    <property type="component" value="Unassembled WGS sequence"/>
</dbReference>
<evidence type="ECO:0000256" key="2">
    <source>
        <dbReference type="SAM" id="SignalP"/>
    </source>
</evidence>
<protein>
    <submittedName>
        <fullName evidence="3">DUF4124 domain-containing protein</fullName>
    </submittedName>
</protein>
<keyword evidence="4" id="KW-1185">Reference proteome</keyword>
<dbReference type="AlphaFoldDB" id="A0A3L8PZR8"/>
<dbReference type="OrthoDB" id="6306890at2"/>
<evidence type="ECO:0000313" key="3">
    <source>
        <dbReference type="EMBL" id="RLV60956.1"/>
    </source>
</evidence>
<evidence type="ECO:0000256" key="1">
    <source>
        <dbReference type="SAM" id="Coils"/>
    </source>
</evidence>
<dbReference type="EMBL" id="QZEI01000009">
    <property type="protein sequence ID" value="RLV60956.1"/>
    <property type="molecule type" value="Genomic_DNA"/>
</dbReference>
<keyword evidence="1" id="KW-0175">Coiled coil</keyword>
<accession>A0A3L8PZR8</accession>
<evidence type="ECO:0000313" key="4">
    <source>
        <dbReference type="Proteomes" id="UP000281474"/>
    </source>
</evidence>
<keyword evidence="2" id="KW-0732">Signal</keyword>
<feature type="chain" id="PRO_5018128359" evidence="2">
    <location>
        <begin position="19"/>
        <end position="150"/>
    </location>
</feature>
<sequence length="150" mass="17031">MKRILILTACLLSVPCYSEVYLCDIDGVKTYTDKPCSVDEKPITVTVQNVAHTPTSKLQQQKQAVAKYVSNENTERRIDELKRKIKAVFKDRDRKLLSLKVSQRYSRNNLAGAVRDDGIASEMNAVIQKADSEVKIYQAEINNLIQLSRQ</sequence>
<gene>
    <name evidence="3" type="ORF">D5018_03700</name>
</gene>
<feature type="coiled-coil region" evidence="1">
    <location>
        <begin position="120"/>
        <end position="147"/>
    </location>
</feature>
<comment type="caution">
    <text evidence="3">The sequence shown here is derived from an EMBL/GenBank/DDBJ whole genome shotgun (WGS) entry which is preliminary data.</text>
</comment>
<reference evidence="3 4" key="1">
    <citation type="submission" date="2018-09" db="EMBL/GenBank/DDBJ databases">
        <title>Phylogeny of the Shewanellaceae, and recommendation for two new genera, Pseudoshewanella and Parashewanella.</title>
        <authorList>
            <person name="Wang G."/>
        </authorList>
    </citation>
    <scope>NUCLEOTIDE SEQUENCE [LARGE SCALE GENOMIC DNA]</scope>
    <source>
        <strain evidence="3 4">C51</strain>
    </source>
</reference>
<dbReference type="RefSeq" id="WP_121837641.1">
    <property type="nucleotide sequence ID" value="NZ_ML014758.1"/>
</dbReference>
<name>A0A3L8PZR8_9GAMM</name>
<feature type="signal peptide" evidence="2">
    <location>
        <begin position="1"/>
        <end position="18"/>
    </location>
</feature>
<proteinExistence type="predicted"/>
<organism evidence="3 4">
    <name type="scientific">Parashewanella curva</name>
    <dbReference type="NCBI Taxonomy" id="2338552"/>
    <lineage>
        <taxon>Bacteria</taxon>
        <taxon>Pseudomonadati</taxon>
        <taxon>Pseudomonadota</taxon>
        <taxon>Gammaproteobacteria</taxon>
        <taxon>Alteromonadales</taxon>
        <taxon>Shewanellaceae</taxon>
        <taxon>Parashewanella</taxon>
    </lineage>
</organism>